<evidence type="ECO:0000256" key="1">
    <source>
        <dbReference type="ARBA" id="ARBA00022475"/>
    </source>
</evidence>
<dbReference type="PANTHER" id="PTHR48090:SF3">
    <property type="entry name" value="UNDECAPRENYL-PHOSPHATE 4-DEOXY-4-FORMAMIDO-L-ARABINOSE TRANSFERASE"/>
    <property type="match status" value="1"/>
</dbReference>
<evidence type="ECO:0000313" key="11">
    <source>
        <dbReference type="Proteomes" id="UP000285517"/>
    </source>
</evidence>
<evidence type="ECO:0000256" key="6">
    <source>
        <dbReference type="ARBA" id="ARBA00022989"/>
    </source>
</evidence>
<dbReference type="Pfam" id="PF00535">
    <property type="entry name" value="Glycos_transf_2"/>
    <property type="match status" value="1"/>
</dbReference>
<accession>A0A410G289</accession>
<keyword evidence="7 8" id="KW-0472">Membrane</keyword>
<keyword evidence="4 8" id="KW-0812">Transmembrane</keyword>
<dbReference type="GO" id="GO:0009103">
    <property type="term" value="P:lipopolysaccharide biosynthetic process"/>
    <property type="evidence" value="ECO:0007669"/>
    <property type="project" value="UniProtKB-KW"/>
</dbReference>
<dbReference type="SUPFAM" id="SSF53448">
    <property type="entry name" value="Nucleotide-diphospho-sugar transferases"/>
    <property type="match status" value="1"/>
</dbReference>
<protein>
    <submittedName>
        <fullName evidence="10">Glycosyltransferase family 2 protein</fullName>
    </submittedName>
</protein>
<name>A0A410G289_9FLAO</name>
<dbReference type="RefSeq" id="WP_128249749.1">
    <property type="nucleotide sequence ID" value="NZ_CP034951.1"/>
</dbReference>
<evidence type="ECO:0000256" key="2">
    <source>
        <dbReference type="ARBA" id="ARBA00022676"/>
    </source>
</evidence>
<dbReference type="InterPro" id="IPR001173">
    <property type="entry name" value="Glyco_trans_2-like"/>
</dbReference>
<dbReference type="OrthoDB" id="9810303at2"/>
<evidence type="ECO:0000256" key="4">
    <source>
        <dbReference type="ARBA" id="ARBA00022692"/>
    </source>
</evidence>
<keyword evidence="6 8" id="KW-1133">Transmembrane helix</keyword>
<evidence type="ECO:0000256" key="5">
    <source>
        <dbReference type="ARBA" id="ARBA00022985"/>
    </source>
</evidence>
<evidence type="ECO:0000256" key="8">
    <source>
        <dbReference type="SAM" id="Phobius"/>
    </source>
</evidence>
<feature type="transmembrane region" description="Helical" evidence="8">
    <location>
        <begin position="284"/>
        <end position="307"/>
    </location>
</feature>
<keyword evidence="2" id="KW-0328">Glycosyltransferase</keyword>
<dbReference type="EMBL" id="CP034951">
    <property type="protein sequence ID" value="QAA81361.1"/>
    <property type="molecule type" value="Genomic_DNA"/>
</dbReference>
<keyword evidence="11" id="KW-1185">Reference proteome</keyword>
<dbReference type="GO" id="GO:0099621">
    <property type="term" value="F:undecaprenyl-phosphate 4-deoxy-4-formamido-L-arabinose transferase activity"/>
    <property type="evidence" value="ECO:0007669"/>
    <property type="project" value="TreeGrafter"/>
</dbReference>
<dbReference type="KEGG" id="aev:EI546_06300"/>
<feature type="transmembrane region" description="Helical" evidence="8">
    <location>
        <begin position="239"/>
        <end position="264"/>
    </location>
</feature>
<gene>
    <name evidence="10" type="ORF">EI546_06300</name>
</gene>
<keyword evidence="1" id="KW-1003">Cell membrane</keyword>
<dbReference type="CDD" id="cd04179">
    <property type="entry name" value="DPM_DPG-synthase_like"/>
    <property type="match status" value="1"/>
</dbReference>
<evidence type="ECO:0000259" key="9">
    <source>
        <dbReference type="Pfam" id="PF00535"/>
    </source>
</evidence>
<dbReference type="GO" id="GO:0005886">
    <property type="term" value="C:plasma membrane"/>
    <property type="evidence" value="ECO:0007669"/>
    <property type="project" value="TreeGrafter"/>
</dbReference>
<evidence type="ECO:0000313" key="10">
    <source>
        <dbReference type="EMBL" id="QAA81361.1"/>
    </source>
</evidence>
<evidence type="ECO:0000256" key="3">
    <source>
        <dbReference type="ARBA" id="ARBA00022679"/>
    </source>
</evidence>
<dbReference type="PANTHER" id="PTHR48090">
    <property type="entry name" value="UNDECAPRENYL-PHOSPHATE 4-DEOXY-4-FORMAMIDO-L-ARABINOSE TRANSFERASE-RELATED"/>
    <property type="match status" value="1"/>
</dbReference>
<keyword evidence="5" id="KW-0448">Lipopolysaccharide biosynthesis</keyword>
<evidence type="ECO:0000256" key="7">
    <source>
        <dbReference type="ARBA" id="ARBA00023136"/>
    </source>
</evidence>
<organism evidence="10 11">
    <name type="scientific">Aequorivita ciconiae</name>
    <dbReference type="NCBI Taxonomy" id="2494375"/>
    <lineage>
        <taxon>Bacteria</taxon>
        <taxon>Pseudomonadati</taxon>
        <taxon>Bacteroidota</taxon>
        <taxon>Flavobacteriia</taxon>
        <taxon>Flavobacteriales</taxon>
        <taxon>Flavobacteriaceae</taxon>
        <taxon>Aequorivita</taxon>
    </lineage>
</organism>
<proteinExistence type="predicted"/>
<dbReference type="InterPro" id="IPR029044">
    <property type="entry name" value="Nucleotide-diphossugar_trans"/>
</dbReference>
<dbReference type="AlphaFoldDB" id="A0A410G289"/>
<feature type="domain" description="Glycosyltransferase 2-like" evidence="9">
    <location>
        <begin position="10"/>
        <end position="162"/>
    </location>
</feature>
<dbReference type="InterPro" id="IPR050256">
    <property type="entry name" value="Glycosyltransferase_2"/>
</dbReference>
<dbReference type="Proteomes" id="UP000285517">
    <property type="component" value="Chromosome"/>
</dbReference>
<reference evidence="10 11" key="1">
    <citation type="submission" date="2019-01" db="EMBL/GenBank/DDBJ databases">
        <title>Complete genome sequencing of Aequorivita sp. H23M31.</title>
        <authorList>
            <person name="Bae J.-W."/>
        </authorList>
    </citation>
    <scope>NUCLEOTIDE SEQUENCE [LARGE SCALE GENOMIC DNA]</scope>
    <source>
        <strain evidence="10 11">H23M31</strain>
    </source>
</reference>
<keyword evidence="3 10" id="KW-0808">Transferase</keyword>
<sequence length="313" mass="35716">MEDKKRALGIVIPYYNAEAHIGIVIAKALQHSYNIVIVNDNSPQPLPENLMGLTGIEVLTTPKNLGVGGATKMGFAHFLKNKNIKVILKLDADDQMDTKYIPEMVQAVLAEECHFIKGNRFRDLNSLKTMPGLRRFGNLWLSFLSKAATGYWNCFDFNNGFLAVSTKTLNFIDLDLLSNNYYFETSLISNLYYQRAIIKEIPMPAIYGNEKSNMKLYKMPMHFTVNLIKSFFQRIWKAYFVYDFNIGTIYILFGTILFSGGLIFGIHNWYYYSIREIPAPTGTIMISVLSVILGFQLLLQAVQFDIFKTPNKS</sequence>
<dbReference type="Gene3D" id="3.90.550.10">
    <property type="entry name" value="Spore Coat Polysaccharide Biosynthesis Protein SpsA, Chain A"/>
    <property type="match status" value="1"/>
</dbReference>